<evidence type="ECO:0000259" key="7">
    <source>
        <dbReference type="PROSITE" id="PS50275"/>
    </source>
</evidence>
<comment type="catalytic activity">
    <reaction evidence="2">
        <text>a 1,2-diacyl-sn-glycero-3-phospho-(1D-myo-inositol-3-phosphate) + H2O = a 1,2-diacyl-sn-glycero-3-phospho-(1D-myo-inositol) + phosphate</text>
        <dbReference type="Rhea" id="RHEA:12316"/>
        <dbReference type="ChEBI" id="CHEBI:15377"/>
        <dbReference type="ChEBI" id="CHEBI:43474"/>
        <dbReference type="ChEBI" id="CHEBI:57880"/>
        <dbReference type="ChEBI" id="CHEBI:58088"/>
        <dbReference type="EC" id="3.1.3.64"/>
    </reaction>
    <physiologicalReaction direction="left-to-right" evidence="2">
        <dbReference type="Rhea" id="RHEA:12317"/>
    </physiologicalReaction>
</comment>
<comment type="catalytic activity">
    <reaction evidence="3">
        <text>a 1,2-diacyl-sn-glycero-3-phospho-(1D-myo-inositol 4-phosphate) + H2O = a 1,2-diacyl-sn-glycero-3-phospho-(1D-myo-inositol) + phosphate</text>
        <dbReference type="Rhea" id="RHEA:55652"/>
        <dbReference type="ChEBI" id="CHEBI:15377"/>
        <dbReference type="ChEBI" id="CHEBI:43474"/>
        <dbReference type="ChEBI" id="CHEBI:57880"/>
        <dbReference type="ChEBI" id="CHEBI:58178"/>
    </reaction>
    <physiologicalReaction direction="left-to-right" evidence="3">
        <dbReference type="Rhea" id="RHEA:55653"/>
    </physiologicalReaction>
</comment>
<dbReference type="AlphaFoldDB" id="A0A8D8VHR7"/>
<evidence type="ECO:0000256" key="5">
    <source>
        <dbReference type="ARBA" id="ARBA00041396"/>
    </source>
</evidence>
<organism evidence="8">
    <name type="scientific">Cacopsylla melanoneura</name>
    <dbReference type="NCBI Taxonomy" id="428564"/>
    <lineage>
        <taxon>Eukaryota</taxon>
        <taxon>Metazoa</taxon>
        <taxon>Ecdysozoa</taxon>
        <taxon>Arthropoda</taxon>
        <taxon>Hexapoda</taxon>
        <taxon>Insecta</taxon>
        <taxon>Pterygota</taxon>
        <taxon>Neoptera</taxon>
        <taxon>Paraneoptera</taxon>
        <taxon>Hemiptera</taxon>
        <taxon>Sternorrhyncha</taxon>
        <taxon>Psylloidea</taxon>
        <taxon>Psyllidae</taxon>
        <taxon>Psyllinae</taxon>
        <taxon>Cacopsylla</taxon>
    </lineage>
</organism>
<dbReference type="GO" id="GO:0004438">
    <property type="term" value="F:phosphatidylinositol-3-phosphate phosphatase activity"/>
    <property type="evidence" value="ECO:0007669"/>
    <property type="project" value="UniProtKB-EC"/>
</dbReference>
<evidence type="ECO:0000256" key="1">
    <source>
        <dbReference type="ARBA" id="ARBA00013038"/>
    </source>
</evidence>
<dbReference type="InterPro" id="IPR002013">
    <property type="entry name" value="SAC_dom"/>
</dbReference>
<accession>A0A8D8VHR7</accession>
<feature type="domain" description="SAC" evidence="7">
    <location>
        <begin position="120"/>
        <end position="449"/>
    </location>
</feature>
<evidence type="ECO:0000256" key="2">
    <source>
        <dbReference type="ARBA" id="ARBA00036631"/>
    </source>
</evidence>
<sequence>MSMGKSFRVLEKVNPPSPYSILLEHRNKEESLLFESSAVAVLSSQEADSVKKQYTKLLDAHGCLGVLQINAGETSVLFLVMVTGCVSVGKIADSEIFRVTQTSFVSLRNQPADEERIGEVRKLLNSGTFYFSWSVGAAESLDLSLCAQRRKYTSETDRRFFWNRMLHIHLMRFSIDPSPWLLKIMCGSIEIRTVYVGHRQARAVIISRLSCERAGTRFNVRGVNDDGHVANFVETEQVLFLDDEVTSYVQTRGSVPLFWEQPGIQVGSHKVRMSRGVESSSAAFNRHMNFIKERYGHQVIVNLLGTSLIGSKEGEATLSNLFQSHHSKSCHASDLPHLVFDYHQETRGGNTKNLSRLMTKVDKYLNAFGLFYSKGDQVTSEQIGTLRTNCLDCLDRTNCVQTVFGLQILLKQLVLLNLVDKAQIISRFEEVFRQMWVNNGNEVSKIYAGTGAIQGGSKVGDHLLLESGSIQSSVSSKARGSFAPS</sequence>
<dbReference type="Pfam" id="PF02383">
    <property type="entry name" value="Syja_N"/>
    <property type="match status" value="1"/>
</dbReference>
<dbReference type="PROSITE" id="PS50275">
    <property type="entry name" value="SAC"/>
    <property type="match status" value="1"/>
</dbReference>
<dbReference type="EMBL" id="HBUF01364791">
    <property type="protein sequence ID" value="CAG6722962.1"/>
    <property type="molecule type" value="Transcribed_RNA"/>
</dbReference>
<dbReference type="EC" id="3.1.3.64" evidence="1"/>
<dbReference type="GO" id="GO:0046856">
    <property type="term" value="P:phosphatidylinositol dephosphorylation"/>
    <property type="evidence" value="ECO:0007669"/>
    <property type="project" value="TreeGrafter"/>
</dbReference>
<evidence type="ECO:0000256" key="4">
    <source>
        <dbReference type="ARBA" id="ARBA00040795"/>
    </source>
</evidence>
<evidence type="ECO:0000313" key="8">
    <source>
        <dbReference type="EMBL" id="CAG6722962.1"/>
    </source>
</evidence>
<name>A0A8D8VHR7_9HEMI</name>
<dbReference type="GO" id="GO:0043812">
    <property type="term" value="F:phosphatidylinositol-4-phosphate phosphatase activity"/>
    <property type="evidence" value="ECO:0007669"/>
    <property type="project" value="TreeGrafter"/>
</dbReference>
<reference evidence="8" key="1">
    <citation type="submission" date="2021-05" db="EMBL/GenBank/DDBJ databases">
        <authorList>
            <person name="Alioto T."/>
            <person name="Alioto T."/>
            <person name="Gomez Garrido J."/>
        </authorList>
    </citation>
    <scope>NUCLEOTIDE SEQUENCE</scope>
</reference>
<dbReference type="PANTHER" id="PTHR45662:SF2">
    <property type="entry name" value="PHOSPHATIDYLINOSITOL-3-PHOSPHATASE SAC1"/>
    <property type="match status" value="1"/>
</dbReference>
<dbReference type="GO" id="GO:0005783">
    <property type="term" value="C:endoplasmic reticulum"/>
    <property type="evidence" value="ECO:0007669"/>
    <property type="project" value="TreeGrafter"/>
</dbReference>
<proteinExistence type="predicted"/>
<evidence type="ECO:0000256" key="6">
    <source>
        <dbReference type="ARBA" id="ARBA00041911"/>
    </source>
</evidence>
<protein>
    <recommendedName>
        <fullName evidence="4">Phosphatidylinositol-3-phosphatase SAC1</fullName>
        <ecNumber evidence="1">3.1.3.64</ecNumber>
    </recommendedName>
    <alternativeName>
        <fullName evidence="6">Phosphatidylinositol-4-phosphate phosphatase</fullName>
    </alternativeName>
    <alternativeName>
        <fullName evidence="5">Suppressor of actin mutations 1-like protein</fullName>
    </alternativeName>
</protein>
<evidence type="ECO:0000256" key="3">
    <source>
        <dbReference type="ARBA" id="ARBA00036807"/>
    </source>
</evidence>
<dbReference type="PANTHER" id="PTHR45662">
    <property type="entry name" value="PHOSPHATIDYLINOSITIDE PHOSPHATASE SAC1"/>
    <property type="match status" value="1"/>
</dbReference>